<feature type="region of interest" description="Disordered" evidence="1">
    <location>
        <begin position="49"/>
        <end position="77"/>
    </location>
</feature>
<sequence length="77" mass="7967">MSGNNATCYVVRKIAASAAKEDQDEQPVFTPCSLALAKKRDRLAAVPTADLSMTSDPSVDAGPGTAPPETVVQKCSS</sequence>
<dbReference type="EMBL" id="JAFIRN010000016">
    <property type="protein sequence ID" value="KAG5833293.1"/>
    <property type="molecule type" value="Genomic_DNA"/>
</dbReference>
<dbReference type="Proteomes" id="UP001044222">
    <property type="component" value="Chromosome 16"/>
</dbReference>
<gene>
    <name evidence="2" type="ORF">ANANG_G00274420</name>
</gene>
<protein>
    <submittedName>
        <fullName evidence="2">Uncharacterized protein</fullName>
    </submittedName>
</protein>
<keyword evidence="3" id="KW-1185">Reference proteome</keyword>
<dbReference type="AlphaFoldDB" id="A0A9D3RK46"/>
<organism evidence="2 3">
    <name type="scientific">Anguilla anguilla</name>
    <name type="common">European freshwater eel</name>
    <name type="synonym">Muraena anguilla</name>
    <dbReference type="NCBI Taxonomy" id="7936"/>
    <lineage>
        <taxon>Eukaryota</taxon>
        <taxon>Metazoa</taxon>
        <taxon>Chordata</taxon>
        <taxon>Craniata</taxon>
        <taxon>Vertebrata</taxon>
        <taxon>Euteleostomi</taxon>
        <taxon>Actinopterygii</taxon>
        <taxon>Neopterygii</taxon>
        <taxon>Teleostei</taxon>
        <taxon>Anguilliformes</taxon>
        <taxon>Anguillidae</taxon>
        <taxon>Anguilla</taxon>
    </lineage>
</organism>
<evidence type="ECO:0000256" key="1">
    <source>
        <dbReference type="SAM" id="MobiDB-lite"/>
    </source>
</evidence>
<name>A0A9D3RK46_ANGAN</name>
<accession>A0A9D3RK46</accession>
<proteinExistence type="predicted"/>
<evidence type="ECO:0000313" key="2">
    <source>
        <dbReference type="EMBL" id="KAG5833293.1"/>
    </source>
</evidence>
<evidence type="ECO:0000313" key="3">
    <source>
        <dbReference type="Proteomes" id="UP001044222"/>
    </source>
</evidence>
<reference evidence="2" key="1">
    <citation type="submission" date="2021-01" db="EMBL/GenBank/DDBJ databases">
        <title>A chromosome-scale assembly of European eel, Anguilla anguilla.</title>
        <authorList>
            <person name="Henkel C."/>
            <person name="Jong-Raadsen S.A."/>
            <person name="Dufour S."/>
            <person name="Weltzien F.-A."/>
            <person name="Palstra A.P."/>
            <person name="Pelster B."/>
            <person name="Spaink H.P."/>
            <person name="Van Den Thillart G.E."/>
            <person name="Jansen H."/>
            <person name="Zahm M."/>
            <person name="Klopp C."/>
            <person name="Cedric C."/>
            <person name="Louis A."/>
            <person name="Berthelot C."/>
            <person name="Parey E."/>
            <person name="Roest Crollius H."/>
            <person name="Montfort J."/>
            <person name="Robinson-Rechavi M."/>
            <person name="Bucao C."/>
            <person name="Bouchez O."/>
            <person name="Gislard M."/>
            <person name="Lluch J."/>
            <person name="Milhes M."/>
            <person name="Lampietro C."/>
            <person name="Lopez Roques C."/>
            <person name="Donnadieu C."/>
            <person name="Braasch I."/>
            <person name="Desvignes T."/>
            <person name="Postlethwait J."/>
            <person name="Bobe J."/>
            <person name="Guiguen Y."/>
            <person name="Dirks R."/>
        </authorList>
    </citation>
    <scope>NUCLEOTIDE SEQUENCE</scope>
    <source>
        <strain evidence="2">Tag_6206</strain>
        <tissue evidence="2">Liver</tissue>
    </source>
</reference>
<comment type="caution">
    <text evidence="2">The sequence shown here is derived from an EMBL/GenBank/DDBJ whole genome shotgun (WGS) entry which is preliminary data.</text>
</comment>